<dbReference type="AlphaFoldDB" id="A0A8X6UM35"/>
<evidence type="ECO:0000256" key="2">
    <source>
        <dbReference type="SAM" id="MobiDB-lite"/>
    </source>
</evidence>
<keyword evidence="1" id="KW-0245">EGF-like domain</keyword>
<comment type="caution">
    <text evidence="1">Lacks conserved residue(s) required for the propagation of feature annotation.</text>
</comment>
<comment type="caution">
    <text evidence="4">The sequence shown here is derived from an EMBL/GenBank/DDBJ whole genome shotgun (WGS) entry which is preliminary data.</text>
</comment>
<feature type="domain" description="EGF-like" evidence="3">
    <location>
        <begin position="65"/>
        <end position="98"/>
    </location>
</feature>
<dbReference type="SMART" id="SM00181">
    <property type="entry name" value="EGF"/>
    <property type="match status" value="2"/>
</dbReference>
<feature type="domain" description="EGF-like" evidence="3">
    <location>
        <begin position="141"/>
        <end position="174"/>
    </location>
</feature>
<dbReference type="Gene3D" id="2.10.25.10">
    <property type="entry name" value="Laminin"/>
    <property type="match status" value="2"/>
</dbReference>
<evidence type="ECO:0000259" key="3">
    <source>
        <dbReference type="PROSITE" id="PS50026"/>
    </source>
</evidence>
<organism evidence="4 5">
    <name type="scientific">Nephila pilipes</name>
    <name type="common">Giant wood spider</name>
    <name type="synonym">Nephila maculata</name>
    <dbReference type="NCBI Taxonomy" id="299642"/>
    <lineage>
        <taxon>Eukaryota</taxon>
        <taxon>Metazoa</taxon>
        <taxon>Ecdysozoa</taxon>
        <taxon>Arthropoda</taxon>
        <taxon>Chelicerata</taxon>
        <taxon>Arachnida</taxon>
        <taxon>Araneae</taxon>
        <taxon>Araneomorphae</taxon>
        <taxon>Entelegynae</taxon>
        <taxon>Araneoidea</taxon>
        <taxon>Nephilidae</taxon>
        <taxon>Nephila</taxon>
    </lineage>
</organism>
<feature type="region of interest" description="Disordered" evidence="2">
    <location>
        <begin position="25"/>
        <end position="54"/>
    </location>
</feature>
<keyword evidence="5" id="KW-1185">Reference proteome</keyword>
<feature type="disulfide bond" evidence="1">
    <location>
        <begin position="88"/>
        <end position="97"/>
    </location>
</feature>
<keyword evidence="1" id="KW-1015">Disulfide bond</keyword>
<evidence type="ECO:0000313" key="5">
    <source>
        <dbReference type="Proteomes" id="UP000887013"/>
    </source>
</evidence>
<proteinExistence type="predicted"/>
<dbReference type="InterPro" id="IPR000742">
    <property type="entry name" value="EGF"/>
</dbReference>
<dbReference type="PROSITE" id="PS50026">
    <property type="entry name" value="EGF_3"/>
    <property type="match status" value="2"/>
</dbReference>
<evidence type="ECO:0000313" key="4">
    <source>
        <dbReference type="EMBL" id="GFU52153.1"/>
    </source>
</evidence>
<dbReference type="OrthoDB" id="6436270at2759"/>
<gene>
    <name evidence="4" type="primary">X975_02775</name>
    <name evidence="4" type="ORF">NPIL_149861</name>
</gene>
<sequence length="219" mass="23717">MIIWKGGKPKTVNVGQVRIYHPRESHEDVVETDGVNGEESRAEQVETEGSKGLAKEESTKAEQCPASCKSNSDCENGGTCGKDQVCECKEGSSGDRCEIIKGCETLACDDQISKCVLDVKAKRGICECKEKTKLYVKHKCLAACKSNSDCKNGGTCGKDQVCECKEGSSGDRCEIIKGCEKLACDPQISDCVLDLKAKNGICECKEKTKLYVNHKCLGK</sequence>
<dbReference type="PROSITE" id="PS00022">
    <property type="entry name" value="EGF_1"/>
    <property type="match status" value="2"/>
</dbReference>
<evidence type="ECO:0000256" key="1">
    <source>
        <dbReference type="PROSITE-ProRule" id="PRU00076"/>
    </source>
</evidence>
<name>A0A8X6UM35_NEPPI</name>
<protein>
    <submittedName>
        <fullName evidence="4">Neurogenic locus Notch protein</fullName>
    </submittedName>
</protein>
<dbReference type="EMBL" id="BMAW01038443">
    <property type="protein sequence ID" value="GFU52153.1"/>
    <property type="molecule type" value="Genomic_DNA"/>
</dbReference>
<dbReference type="Proteomes" id="UP000887013">
    <property type="component" value="Unassembled WGS sequence"/>
</dbReference>
<reference evidence="4" key="1">
    <citation type="submission" date="2020-08" db="EMBL/GenBank/DDBJ databases">
        <title>Multicomponent nature underlies the extraordinary mechanical properties of spider dragline silk.</title>
        <authorList>
            <person name="Kono N."/>
            <person name="Nakamura H."/>
            <person name="Mori M."/>
            <person name="Yoshida Y."/>
            <person name="Ohtoshi R."/>
            <person name="Malay A.D."/>
            <person name="Moran D.A.P."/>
            <person name="Tomita M."/>
            <person name="Numata K."/>
            <person name="Arakawa K."/>
        </authorList>
    </citation>
    <scope>NUCLEOTIDE SEQUENCE</scope>
</reference>
<feature type="disulfide bond" evidence="1">
    <location>
        <begin position="164"/>
        <end position="173"/>
    </location>
</feature>
<accession>A0A8X6UM35</accession>